<comment type="similarity">
    <text evidence="5">Belongs to the GHMP kinase family.</text>
</comment>
<dbReference type="GO" id="GO:0042350">
    <property type="term" value="P:GDP-L-fucose biosynthetic process"/>
    <property type="evidence" value="ECO:0007669"/>
    <property type="project" value="UniProtKB-ARBA"/>
</dbReference>
<dbReference type="Proteomes" id="UP001516023">
    <property type="component" value="Unassembled WGS sequence"/>
</dbReference>
<evidence type="ECO:0008006" key="11">
    <source>
        <dbReference type="Google" id="ProtNLM"/>
    </source>
</evidence>
<evidence type="ECO:0000259" key="6">
    <source>
        <dbReference type="Pfam" id="PF00288"/>
    </source>
</evidence>
<dbReference type="Pfam" id="PF08544">
    <property type="entry name" value="GHMP_kinases_C"/>
    <property type="match status" value="1"/>
</dbReference>
<dbReference type="PANTHER" id="PTHR32463">
    <property type="entry name" value="L-FUCOSE KINASE"/>
    <property type="match status" value="1"/>
</dbReference>
<feature type="domain" description="GHMP kinase C-terminal" evidence="8">
    <location>
        <begin position="1143"/>
        <end position="1228"/>
    </location>
</feature>
<sequence>MSDNIAAYHSKQCPFDVIVITSPDEKSALAVRELIISSCGQFPSNYLEENASTSVLESKDGTLYISTSDPYGVRMGSGGGTIAALAEADHEFLKRNCTKLPTVLICHAGGESSRSPTQIALGKAWTSLPVVFRHERDELTGASFSTRVSNPTSLLIDSLSVLFENVPKGSVIVAASDVLLSFGGEENRLNFDDIEKNGDNINNRVIGISVPAPLETAKNHGVFVVESGCSSNERLEKWEMRPTHRVLQKPSRKEMLEIVEPPCTFQHSNGTTESENEVSAEHLAWIDTGVITFLPGAAATLRELSRSSLKLCTWQGIKQMHEDSRSFMDQSKSSRAKRRSEALSLVQFAKLHAPKICLYSDILHSLRTTAGNRELPVHDDVMSTIQKALSELELVTCVIPSGSFIHLGTSGELLDFLSLGTSGINRNEGQDATSNVEAFGRSIFLTRRALACLTSNESNVIQSSVVLNTCVRSNNSNIAIGCDSLIEHSMVQQDNGLSIAFEVGDRCLVSGLRPNIKGSSLRVPSGICLQVLPLTSSGLHATSANRAFACLCFGVDDEIKAVPPKTVFGVDFKRFLQLAGLEDSDLWDDVDKRMIWNAKIIPVFHEDDEMKLDLSFLEWIHFLVDNSKAAEGETASMYYKSMPEFQQWKNSPRLSISELRDHVNPEAEVLHRKSIMCNGVQCNKPLLAVTERRNEPCNLDYILDFVSNTFSTKNILLWEFSEVRSFLCELERVIWRSAEERCFDIVGRGFMTMSLLLSDINDSLNKPISTDIDLDTSVNHHDYAVLASLSGPFWRRSKSELLSIKDGKIGPYALSFNRSDILGCCAFLEKAASFMVGRCVRGNDLQVQISASAKPITPDTTVVASAPSRIDLSGGWTDTPPISFEHGGRVACLAVTVDERRPLQARCCLTRSKGILLRTESRALMDGELVSSSEVRIERLQDMKDYNDPLGECSLLKCALIYLGLTTAHDISAYPSHCIQPYLNNFCQREKLESDVGLEIVSVSLLPTGSGMGGSSILGGCIVAAIARCIGVTLNKDNLVHAVLMLEQMLTTGGGWQDQIGGLFGGLKLGTSDADIVLKTNILQYNLTSEVRDELSRRLALVFTGKPRLAKGILQNVLRRWARRNSDIVRTVHELVCGASEAVDSLMKGDLNRLGSCMSSYWEHKKIMAGLESGVEPDFVKSLLTLLYSRGDVVGGTLCGAGGGGFLVLLLAEGKTMEEIKLRVDEEGVDEYSSLSWHSCAIDEVGLTVELTEQ</sequence>
<name>A0ABD3Q5P1_9STRA</name>
<keyword evidence="1" id="KW-0808">Transferase</keyword>
<feature type="domain" description="GDP-fucose pyrophosphorylase" evidence="7">
    <location>
        <begin position="102"/>
        <end position="605"/>
    </location>
</feature>
<dbReference type="GO" id="GO:0016301">
    <property type="term" value="F:kinase activity"/>
    <property type="evidence" value="ECO:0007669"/>
    <property type="project" value="UniProtKB-KW"/>
</dbReference>
<dbReference type="Pfam" id="PF07959">
    <property type="entry name" value="Fucose_pyrophosphorylase"/>
    <property type="match status" value="1"/>
</dbReference>
<dbReference type="InterPro" id="IPR012887">
    <property type="entry name" value="GDP_fucose_pyrophosphorylase"/>
</dbReference>
<accession>A0ABD3Q5P1</accession>
<dbReference type="InterPro" id="IPR006204">
    <property type="entry name" value="GHMP_kinase_N_dom"/>
</dbReference>
<dbReference type="GO" id="GO:0005524">
    <property type="term" value="F:ATP binding"/>
    <property type="evidence" value="ECO:0007669"/>
    <property type="project" value="UniProtKB-KW"/>
</dbReference>
<evidence type="ECO:0000259" key="7">
    <source>
        <dbReference type="Pfam" id="PF07959"/>
    </source>
</evidence>
<evidence type="ECO:0000259" key="8">
    <source>
        <dbReference type="Pfam" id="PF08544"/>
    </source>
</evidence>
<feature type="domain" description="GHMP kinase N-terminal" evidence="6">
    <location>
        <begin position="991"/>
        <end position="1066"/>
    </location>
</feature>
<dbReference type="Gene3D" id="3.30.230.120">
    <property type="match status" value="1"/>
</dbReference>
<comment type="caution">
    <text evidence="9">The sequence shown here is derived from an EMBL/GenBank/DDBJ whole genome shotgun (WGS) entry which is preliminary data.</text>
</comment>
<keyword evidence="4" id="KW-0067">ATP-binding</keyword>
<dbReference type="InterPro" id="IPR013750">
    <property type="entry name" value="GHMP_kinase_C_dom"/>
</dbReference>
<dbReference type="SUPFAM" id="SSF55060">
    <property type="entry name" value="GHMP Kinase, C-terminal domain"/>
    <property type="match status" value="1"/>
</dbReference>
<dbReference type="Pfam" id="PF00288">
    <property type="entry name" value="GHMP_kinases_N"/>
    <property type="match status" value="1"/>
</dbReference>
<evidence type="ECO:0000256" key="4">
    <source>
        <dbReference type="ARBA" id="ARBA00022840"/>
    </source>
</evidence>
<keyword evidence="2" id="KW-0547">Nucleotide-binding</keyword>
<evidence type="ECO:0000256" key="3">
    <source>
        <dbReference type="ARBA" id="ARBA00022777"/>
    </source>
</evidence>
<organism evidence="9 10">
    <name type="scientific">Cyclotella cryptica</name>
    <dbReference type="NCBI Taxonomy" id="29204"/>
    <lineage>
        <taxon>Eukaryota</taxon>
        <taxon>Sar</taxon>
        <taxon>Stramenopiles</taxon>
        <taxon>Ochrophyta</taxon>
        <taxon>Bacillariophyta</taxon>
        <taxon>Coscinodiscophyceae</taxon>
        <taxon>Thalassiosirophycidae</taxon>
        <taxon>Stephanodiscales</taxon>
        <taxon>Stephanodiscaceae</taxon>
        <taxon>Cyclotella</taxon>
    </lineage>
</organism>
<evidence type="ECO:0000256" key="2">
    <source>
        <dbReference type="ARBA" id="ARBA00022741"/>
    </source>
</evidence>
<dbReference type="PRINTS" id="PR00959">
    <property type="entry name" value="MEVGALKINASE"/>
</dbReference>
<dbReference type="SUPFAM" id="SSF54211">
    <property type="entry name" value="Ribosomal protein S5 domain 2-like"/>
    <property type="match status" value="1"/>
</dbReference>
<keyword evidence="10" id="KW-1185">Reference proteome</keyword>
<proteinExistence type="inferred from homology"/>
<dbReference type="PANTHER" id="PTHR32463:SF0">
    <property type="entry name" value="L-FUCOSE KINASE"/>
    <property type="match status" value="1"/>
</dbReference>
<keyword evidence="3" id="KW-0418">Kinase</keyword>
<dbReference type="InterPro" id="IPR036554">
    <property type="entry name" value="GHMP_kinase_C_sf"/>
</dbReference>
<dbReference type="InterPro" id="IPR052203">
    <property type="entry name" value="GHMP_Kinase-Related"/>
</dbReference>
<evidence type="ECO:0000313" key="9">
    <source>
        <dbReference type="EMBL" id="KAL3794916.1"/>
    </source>
</evidence>
<gene>
    <name evidence="9" type="ORF">HJC23_004293</name>
</gene>
<dbReference type="EMBL" id="JABMIG020000076">
    <property type="protein sequence ID" value="KAL3794916.1"/>
    <property type="molecule type" value="Genomic_DNA"/>
</dbReference>
<protein>
    <recommendedName>
        <fullName evidence="11">Fucokinase</fullName>
    </recommendedName>
</protein>
<dbReference type="InterPro" id="IPR020568">
    <property type="entry name" value="Ribosomal_Su5_D2-typ_SF"/>
</dbReference>
<dbReference type="AlphaFoldDB" id="A0ABD3Q5P1"/>
<evidence type="ECO:0000256" key="1">
    <source>
        <dbReference type="ARBA" id="ARBA00022679"/>
    </source>
</evidence>
<evidence type="ECO:0000313" key="10">
    <source>
        <dbReference type="Proteomes" id="UP001516023"/>
    </source>
</evidence>
<reference evidence="9 10" key="1">
    <citation type="journal article" date="2020" name="G3 (Bethesda)">
        <title>Improved Reference Genome for Cyclotella cryptica CCMP332, a Model for Cell Wall Morphogenesis, Salinity Adaptation, and Lipid Production in Diatoms (Bacillariophyta).</title>
        <authorList>
            <person name="Roberts W.R."/>
            <person name="Downey K.M."/>
            <person name="Ruck E.C."/>
            <person name="Traller J.C."/>
            <person name="Alverson A.J."/>
        </authorList>
    </citation>
    <scope>NUCLEOTIDE SEQUENCE [LARGE SCALE GENOMIC DNA]</scope>
    <source>
        <strain evidence="9 10">CCMP332</strain>
    </source>
</reference>
<evidence type="ECO:0000256" key="5">
    <source>
        <dbReference type="ARBA" id="ARBA00038121"/>
    </source>
</evidence>